<reference evidence="1" key="1">
    <citation type="submission" date="2014-11" db="EMBL/GenBank/DDBJ databases">
        <authorList>
            <person name="Amaro Gonzalez C."/>
        </authorList>
    </citation>
    <scope>NUCLEOTIDE SEQUENCE</scope>
</reference>
<evidence type="ECO:0000313" key="1">
    <source>
        <dbReference type="EMBL" id="JAH25066.1"/>
    </source>
</evidence>
<organism evidence="1">
    <name type="scientific">Anguilla anguilla</name>
    <name type="common">European freshwater eel</name>
    <name type="synonym">Muraena anguilla</name>
    <dbReference type="NCBI Taxonomy" id="7936"/>
    <lineage>
        <taxon>Eukaryota</taxon>
        <taxon>Metazoa</taxon>
        <taxon>Chordata</taxon>
        <taxon>Craniata</taxon>
        <taxon>Vertebrata</taxon>
        <taxon>Euteleostomi</taxon>
        <taxon>Actinopterygii</taxon>
        <taxon>Neopterygii</taxon>
        <taxon>Teleostei</taxon>
        <taxon>Anguilliformes</taxon>
        <taxon>Anguillidae</taxon>
        <taxon>Anguilla</taxon>
    </lineage>
</organism>
<proteinExistence type="predicted"/>
<reference evidence="1" key="2">
    <citation type="journal article" date="2015" name="Fish Shellfish Immunol.">
        <title>Early steps in the European eel (Anguilla anguilla)-Vibrio vulnificus interaction in the gills: Role of the RtxA13 toxin.</title>
        <authorList>
            <person name="Callol A."/>
            <person name="Pajuelo D."/>
            <person name="Ebbesson L."/>
            <person name="Teles M."/>
            <person name="MacKenzie S."/>
            <person name="Amaro C."/>
        </authorList>
    </citation>
    <scope>NUCLEOTIDE SEQUENCE</scope>
</reference>
<dbReference type="EMBL" id="GBXM01083511">
    <property type="protein sequence ID" value="JAH25066.1"/>
    <property type="molecule type" value="Transcribed_RNA"/>
</dbReference>
<dbReference type="AlphaFoldDB" id="A0A0E9R7D0"/>
<protein>
    <submittedName>
        <fullName evidence="1">Uncharacterized protein</fullName>
    </submittedName>
</protein>
<name>A0A0E9R7D0_ANGAN</name>
<sequence length="71" mass="7682">MNRQSIPTSGSAPKDITWPPSLAYCAFFSQLENVKNVDMHLEVCTLNSAVIAAVIHSAIDISGEVHICHCV</sequence>
<accession>A0A0E9R7D0</accession>